<accession>A0A9W6WWT1</accession>
<feature type="domain" description="MULE transposase" evidence="1">
    <location>
        <begin position="94"/>
        <end position="191"/>
    </location>
</feature>
<dbReference type="EMBL" id="BSXT01000604">
    <property type="protein sequence ID" value="GMF30804.1"/>
    <property type="molecule type" value="Genomic_DNA"/>
</dbReference>
<gene>
    <name evidence="2" type="ORF">Pfra01_000689700</name>
</gene>
<dbReference type="Pfam" id="PF10551">
    <property type="entry name" value="MULE"/>
    <property type="match status" value="1"/>
</dbReference>
<name>A0A9W6WWT1_9STRA</name>
<sequence>MQNYVKAWRKINKLDAVVPVLEICRRSRYDLIAGERSREDLVVFCDSKIEHGVAEPVLGTGSVARPFRIGLTSILLVERYVDVLRNPDLHTLLHLYNTHSIMKQKYPVFVIGISDRTGGFLPVVYYRTSQRKEIDSSWCLSFLKRVVLQEFRVVISPDFVMIDADTAQYNACVDEVPDSIILMCWFHVTQNVFKHARDAKLDRVSIPVIFRKQYDLHFAVDDEQYLRKRDYIIASLRGAGEVCPRFKCVANHIIKMWLLNPRFSRWQAYHTPPGYAATNNPLETYHYTLKLVNDSKNATPTELVSRLDLSLIAYESSMTRFCVHAKCPSD</sequence>
<dbReference type="InterPro" id="IPR018289">
    <property type="entry name" value="MULE_transposase_dom"/>
</dbReference>
<evidence type="ECO:0000313" key="3">
    <source>
        <dbReference type="Proteomes" id="UP001165121"/>
    </source>
</evidence>
<organism evidence="2 3">
    <name type="scientific">Phytophthora fragariaefolia</name>
    <dbReference type="NCBI Taxonomy" id="1490495"/>
    <lineage>
        <taxon>Eukaryota</taxon>
        <taxon>Sar</taxon>
        <taxon>Stramenopiles</taxon>
        <taxon>Oomycota</taxon>
        <taxon>Peronosporomycetes</taxon>
        <taxon>Peronosporales</taxon>
        <taxon>Peronosporaceae</taxon>
        <taxon>Phytophthora</taxon>
    </lineage>
</organism>
<reference evidence="2" key="1">
    <citation type="submission" date="2023-04" db="EMBL/GenBank/DDBJ databases">
        <title>Phytophthora fragariaefolia NBRC 109709.</title>
        <authorList>
            <person name="Ichikawa N."/>
            <person name="Sato H."/>
            <person name="Tonouchi N."/>
        </authorList>
    </citation>
    <scope>NUCLEOTIDE SEQUENCE</scope>
    <source>
        <strain evidence="2">NBRC 109709</strain>
    </source>
</reference>
<keyword evidence="3" id="KW-1185">Reference proteome</keyword>
<proteinExistence type="predicted"/>
<dbReference type="AlphaFoldDB" id="A0A9W6WWT1"/>
<evidence type="ECO:0000259" key="1">
    <source>
        <dbReference type="Pfam" id="PF10551"/>
    </source>
</evidence>
<evidence type="ECO:0000313" key="2">
    <source>
        <dbReference type="EMBL" id="GMF30804.1"/>
    </source>
</evidence>
<dbReference type="Proteomes" id="UP001165121">
    <property type="component" value="Unassembled WGS sequence"/>
</dbReference>
<comment type="caution">
    <text evidence="2">The sequence shown here is derived from an EMBL/GenBank/DDBJ whole genome shotgun (WGS) entry which is preliminary data.</text>
</comment>
<dbReference type="OrthoDB" id="128837at2759"/>
<protein>
    <submittedName>
        <fullName evidence="2">Unnamed protein product</fullName>
    </submittedName>
</protein>